<dbReference type="EMBL" id="JAEUWV010000007">
    <property type="protein sequence ID" value="MCO6394639.1"/>
    <property type="molecule type" value="Genomic_DNA"/>
</dbReference>
<gene>
    <name evidence="1" type="ORF">JMN37_06575</name>
</gene>
<evidence type="ECO:0000313" key="2">
    <source>
        <dbReference type="Proteomes" id="UP001205920"/>
    </source>
</evidence>
<proteinExistence type="predicted"/>
<organism evidence="1 2">
    <name type="scientific">Corynebacterium lipophilum</name>
    <dbReference type="NCBI Taxonomy" id="2804918"/>
    <lineage>
        <taxon>Bacteria</taxon>
        <taxon>Bacillati</taxon>
        <taxon>Actinomycetota</taxon>
        <taxon>Actinomycetes</taxon>
        <taxon>Mycobacteriales</taxon>
        <taxon>Corynebacteriaceae</taxon>
        <taxon>Corynebacterium</taxon>
    </lineage>
</organism>
<dbReference type="Proteomes" id="UP001205920">
    <property type="component" value="Unassembled WGS sequence"/>
</dbReference>
<name>A0AAW5HT15_9CORY</name>
<protein>
    <submittedName>
        <fullName evidence="1">Uncharacterized protein</fullName>
    </submittedName>
</protein>
<keyword evidence="2" id="KW-1185">Reference proteome</keyword>
<dbReference type="AlphaFoldDB" id="A0AAW5HT15"/>
<sequence>MANFKDIMTLCLEGATYSAIAVALDCSRRDIAKTKTLIADHGITKESFTQLDPSFSTSTSATIAGPAASAMTSRISKNWA</sequence>
<dbReference type="RefSeq" id="WP_071573735.1">
    <property type="nucleotide sequence ID" value="NZ_JAEUWV010000007.1"/>
</dbReference>
<reference evidence="1 2" key="1">
    <citation type="submission" date="2021-01" db="EMBL/GenBank/DDBJ databases">
        <title>Identification and Characterization of Corynebacterium sp.</title>
        <authorList>
            <person name="Luo Q."/>
            <person name="Qu P."/>
            <person name="Chen Q."/>
        </authorList>
    </citation>
    <scope>NUCLEOTIDE SEQUENCE [LARGE SCALE GENOMIC DNA]</scope>
    <source>
        <strain evidence="1 2">MC-18</strain>
    </source>
</reference>
<evidence type="ECO:0000313" key="1">
    <source>
        <dbReference type="EMBL" id="MCO6394639.1"/>
    </source>
</evidence>
<comment type="caution">
    <text evidence="1">The sequence shown here is derived from an EMBL/GenBank/DDBJ whole genome shotgun (WGS) entry which is preliminary data.</text>
</comment>
<accession>A0AAW5HT15</accession>